<gene>
    <name evidence="1" type="ORF">GCM10023175_67570</name>
</gene>
<dbReference type="InterPro" id="IPR016032">
    <property type="entry name" value="Sig_transdc_resp-reg_C-effctor"/>
</dbReference>
<dbReference type="Gene3D" id="1.10.10.10">
    <property type="entry name" value="Winged helix-like DNA-binding domain superfamily/Winged helix DNA-binding domain"/>
    <property type="match status" value="1"/>
</dbReference>
<evidence type="ECO:0000313" key="2">
    <source>
        <dbReference type="Proteomes" id="UP001501598"/>
    </source>
</evidence>
<dbReference type="InterPro" id="IPR036388">
    <property type="entry name" value="WH-like_DNA-bd_sf"/>
</dbReference>
<dbReference type="SUPFAM" id="SSF46894">
    <property type="entry name" value="C-terminal effector domain of the bipartite response regulators"/>
    <property type="match status" value="1"/>
</dbReference>
<evidence type="ECO:0000313" key="1">
    <source>
        <dbReference type="EMBL" id="GAA4559520.1"/>
    </source>
</evidence>
<keyword evidence="2" id="KW-1185">Reference proteome</keyword>
<reference evidence="2" key="1">
    <citation type="journal article" date="2019" name="Int. J. Syst. Evol. Microbiol.">
        <title>The Global Catalogue of Microorganisms (GCM) 10K type strain sequencing project: providing services to taxonomists for standard genome sequencing and annotation.</title>
        <authorList>
            <consortium name="The Broad Institute Genomics Platform"/>
            <consortium name="The Broad Institute Genome Sequencing Center for Infectious Disease"/>
            <person name="Wu L."/>
            <person name="Ma J."/>
        </authorList>
    </citation>
    <scope>NUCLEOTIDE SEQUENCE [LARGE SCALE GENOMIC DNA]</scope>
    <source>
        <strain evidence="2">JCM 17906</strain>
    </source>
</reference>
<proteinExistence type="predicted"/>
<dbReference type="Proteomes" id="UP001501598">
    <property type="component" value="Unassembled WGS sequence"/>
</dbReference>
<dbReference type="EMBL" id="BAABGT010000122">
    <property type="protein sequence ID" value="GAA4559520.1"/>
    <property type="molecule type" value="Genomic_DNA"/>
</dbReference>
<sequence>MPGAGGGIGDKTVRNHVSAIFGKLGVADRAGAAELVRLRTDQDSSSAAR</sequence>
<name>A0ABP8S3X6_9PSEU</name>
<accession>A0ABP8S3X6</accession>
<comment type="caution">
    <text evidence="1">The sequence shown here is derived from an EMBL/GenBank/DDBJ whole genome shotgun (WGS) entry which is preliminary data.</text>
</comment>
<evidence type="ECO:0008006" key="3">
    <source>
        <dbReference type="Google" id="ProtNLM"/>
    </source>
</evidence>
<organism evidence="1 2">
    <name type="scientific">Pseudonocardia xishanensis</name>
    <dbReference type="NCBI Taxonomy" id="630995"/>
    <lineage>
        <taxon>Bacteria</taxon>
        <taxon>Bacillati</taxon>
        <taxon>Actinomycetota</taxon>
        <taxon>Actinomycetes</taxon>
        <taxon>Pseudonocardiales</taxon>
        <taxon>Pseudonocardiaceae</taxon>
        <taxon>Pseudonocardia</taxon>
    </lineage>
</organism>
<protein>
    <recommendedName>
        <fullName evidence="3">Regulatory LuxR family protein</fullName>
    </recommendedName>
</protein>